<evidence type="ECO:0000256" key="12">
    <source>
        <dbReference type="ARBA" id="ARBA00022932"/>
    </source>
</evidence>
<evidence type="ECO:0000256" key="3">
    <source>
        <dbReference type="ARBA" id="ARBA00020352"/>
    </source>
</evidence>
<dbReference type="GO" id="GO:0008408">
    <property type="term" value="F:3'-5' exonuclease activity"/>
    <property type="evidence" value="ECO:0007669"/>
    <property type="project" value="TreeGrafter"/>
</dbReference>
<keyword evidence="6 20" id="KW-0235">DNA replication</keyword>
<dbReference type="SUPFAM" id="SSF53098">
    <property type="entry name" value="Ribonuclease H-like"/>
    <property type="match status" value="1"/>
</dbReference>
<name>A0A1G5NFC5_AFIMA</name>
<dbReference type="EMBL" id="FMVW01000003">
    <property type="protein sequence ID" value="SCZ35628.1"/>
    <property type="molecule type" value="Genomic_DNA"/>
</dbReference>
<dbReference type="OrthoDB" id="9804290at2"/>
<keyword evidence="12 20" id="KW-0239">DNA-directed DNA polymerase</keyword>
<sequence length="248" mass="27162">MREIVFDTETTGLDALKGDRLIEIGCVEIINRIATGRFYHAYINPGCAISPDAVAVHGLTEEFLRDKPAFLECVGDFLEFVGDAPLVAHNASFDRGFINMELSKAGYSVIPDERFVDTLMLARRRHPGGMNSLDALCARYGIDNSKRTKHGALLDAEILAEVYVELQGGRQALLALGSFSEGASNTGTLRQVGPRPRALPSRLSEEMRAAHRAFVEAEMGEDALWLNVWKDDEERVSLKPQAVVGASA</sequence>
<feature type="binding site" evidence="19">
    <location>
        <position position="9"/>
    </location>
    <ligand>
        <name>a divalent metal cation</name>
        <dbReference type="ChEBI" id="CHEBI:60240"/>
        <label>1</label>
        <note>catalytic</note>
    </ligand>
</feature>
<dbReference type="InterPro" id="IPR013520">
    <property type="entry name" value="Ribonucl_H"/>
</dbReference>
<dbReference type="SMART" id="SM00479">
    <property type="entry name" value="EXOIII"/>
    <property type="match status" value="1"/>
</dbReference>
<dbReference type="InterPro" id="IPR006309">
    <property type="entry name" value="DnaQ_proteo"/>
</dbReference>
<keyword evidence="9 20" id="KW-0378">Hydrolase</keyword>
<feature type="binding site" evidence="18">
    <location>
        <position position="57"/>
    </location>
    <ligand>
        <name>substrate</name>
    </ligand>
</feature>
<evidence type="ECO:0000313" key="23">
    <source>
        <dbReference type="Proteomes" id="UP000199347"/>
    </source>
</evidence>
<dbReference type="NCBIfam" id="TIGR01406">
    <property type="entry name" value="dnaQ_proteo"/>
    <property type="match status" value="1"/>
</dbReference>
<evidence type="ECO:0000256" key="2">
    <source>
        <dbReference type="ARBA" id="ARBA00012417"/>
    </source>
</evidence>
<dbReference type="FunFam" id="3.30.420.10:FF:000012">
    <property type="entry name" value="DNA polymerase III subunit epsilon"/>
    <property type="match status" value="1"/>
</dbReference>
<evidence type="ECO:0000313" key="22">
    <source>
        <dbReference type="EMBL" id="SCZ35628.1"/>
    </source>
</evidence>
<dbReference type="GO" id="GO:0005829">
    <property type="term" value="C:cytosol"/>
    <property type="evidence" value="ECO:0007669"/>
    <property type="project" value="TreeGrafter"/>
</dbReference>
<gene>
    <name evidence="20" type="primary">dnaQ</name>
    <name evidence="22" type="ORF">SAMN03080610_01935</name>
</gene>
<dbReference type="AlphaFoldDB" id="A0A1G5NFC5"/>
<evidence type="ECO:0000256" key="5">
    <source>
        <dbReference type="ARBA" id="ARBA00022695"/>
    </source>
</evidence>
<dbReference type="Pfam" id="PF00929">
    <property type="entry name" value="RNase_T"/>
    <property type="match status" value="1"/>
</dbReference>
<keyword evidence="11 19" id="KW-0460">Magnesium</keyword>
<feature type="domain" description="Exonuclease" evidence="21">
    <location>
        <begin position="2"/>
        <end position="172"/>
    </location>
</feature>
<proteinExistence type="predicted"/>
<comment type="catalytic activity">
    <reaction evidence="16 20">
        <text>DNA(n) + a 2'-deoxyribonucleoside 5'-triphosphate = DNA(n+1) + diphosphate</text>
        <dbReference type="Rhea" id="RHEA:22508"/>
        <dbReference type="Rhea" id="RHEA-COMP:17339"/>
        <dbReference type="Rhea" id="RHEA-COMP:17340"/>
        <dbReference type="ChEBI" id="CHEBI:33019"/>
        <dbReference type="ChEBI" id="CHEBI:61560"/>
        <dbReference type="ChEBI" id="CHEBI:173112"/>
        <dbReference type="EC" id="2.7.7.7"/>
    </reaction>
</comment>
<evidence type="ECO:0000256" key="11">
    <source>
        <dbReference type="ARBA" id="ARBA00022842"/>
    </source>
</evidence>
<comment type="cofactor">
    <cofactor evidence="1 20">
        <name>Mn(2+)</name>
        <dbReference type="ChEBI" id="CHEBI:29035"/>
    </cofactor>
</comment>
<dbReference type="InterPro" id="IPR006054">
    <property type="entry name" value="DnaQ"/>
</dbReference>
<dbReference type="NCBIfam" id="NF004316">
    <property type="entry name" value="PRK05711.1"/>
    <property type="match status" value="1"/>
</dbReference>
<dbReference type="GO" id="GO:0003677">
    <property type="term" value="F:DNA binding"/>
    <property type="evidence" value="ECO:0007669"/>
    <property type="project" value="InterPro"/>
</dbReference>
<dbReference type="Proteomes" id="UP000199347">
    <property type="component" value="Unassembled WGS sequence"/>
</dbReference>
<evidence type="ECO:0000256" key="7">
    <source>
        <dbReference type="ARBA" id="ARBA00022722"/>
    </source>
</evidence>
<dbReference type="GO" id="GO:0046872">
    <property type="term" value="F:metal ion binding"/>
    <property type="evidence" value="ECO:0007669"/>
    <property type="project" value="UniProtKB-KW"/>
</dbReference>
<evidence type="ECO:0000256" key="17">
    <source>
        <dbReference type="PIRSR" id="PIRSR606309-1"/>
    </source>
</evidence>
<evidence type="ECO:0000256" key="15">
    <source>
        <dbReference type="ARBA" id="ARBA00026073"/>
    </source>
</evidence>
<evidence type="ECO:0000256" key="20">
    <source>
        <dbReference type="RuleBase" id="RU364087"/>
    </source>
</evidence>
<keyword evidence="23" id="KW-1185">Reference proteome</keyword>
<evidence type="ECO:0000256" key="8">
    <source>
        <dbReference type="ARBA" id="ARBA00022723"/>
    </source>
</evidence>
<evidence type="ECO:0000256" key="1">
    <source>
        <dbReference type="ARBA" id="ARBA00001936"/>
    </source>
</evidence>
<dbReference type="GO" id="GO:0045004">
    <property type="term" value="P:DNA replication proofreading"/>
    <property type="evidence" value="ECO:0007669"/>
    <property type="project" value="TreeGrafter"/>
</dbReference>
<keyword evidence="5 20" id="KW-0548">Nucleotidyltransferase</keyword>
<dbReference type="STRING" id="1120955.SAMN03080610_01935"/>
<feature type="binding site" evidence="18">
    <location>
        <position position="9"/>
    </location>
    <ligand>
        <name>substrate</name>
    </ligand>
</feature>
<dbReference type="NCBIfam" id="TIGR00573">
    <property type="entry name" value="dnaq"/>
    <property type="match status" value="1"/>
</dbReference>
<keyword evidence="4 20" id="KW-0808">Transferase</keyword>
<organism evidence="22 23">
    <name type="scientific">Afifella marina DSM 2698</name>
    <dbReference type="NCBI Taxonomy" id="1120955"/>
    <lineage>
        <taxon>Bacteria</taxon>
        <taxon>Pseudomonadati</taxon>
        <taxon>Pseudomonadota</taxon>
        <taxon>Alphaproteobacteria</taxon>
        <taxon>Hyphomicrobiales</taxon>
        <taxon>Afifellaceae</taxon>
        <taxon>Afifella</taxon>
    </lineage>
</organism>
<dbReference type="CDD" id="cd06131">
    <property type="entry name" value="DNA_pol_III_epsilon_Ecoli_like"/>
    <property type="match status" value="1"/>
</dbReference>
<feature type="binding site" evidence="19">
    <location>
        <position position="7"/>
    </location>
    <ligand>
        <name>a divalent metal cation</name>
        <dbReference type="ChEBI" id="CHEBI:60240"/>
        <label>1</label>
        <note>catalytic</note>
    </ligand>
</feature>
<reference evidence="22 23" key="1">
    <citation type="submission" date="2016-10" db="EMBL/GenBank/DDBJ databases">
        <authorList>
            <person name="de Groot N.N."/>
        </authorList>
    </citation>
    <scope>NUCLEOTIDE SEQUENCE [LARGE SCALE GENOMIC DNA]</scope>
    <source>
        <strain evidence="22 23">DSM 2698</strain>
    </source>
</reference>
<evidence type="ECO:0000259" key="21">
    <source>
        <dbReference type="SMART" id="SM00479"/>
    </source>
</evidence>
<keyword evidence="13 19" id="KW-0464">Manganese</keyword>
<protein>
    <recommendedName>
        <fullName evidence="3 20">DNA polymerase III subunit epsilon</fullName>
        <ecNumber evidence="2 20">2.7.7.7</ecNumber>
    </recommendedName>
</protein>
<feature type="binding site" evidence="18">
    <location>
        <position position="7"/>
    </location>
    <ligand>
        <name>substrate</name>
    </ligand>
</feature>
<evidence type="ECO:0000256" key="9">
    <source>
        <dbReference type="ARBA" id="ARBA00022801"/>
    </source>
</evidence>
<evidence type="ECO:0000256" key="18">
    <source>
        <dbReference type="PIRSR" id="PIRSR606309-2"/>
    </source>
</evidence>
<accession>A0A1G5NFC5</accession>
<dbReference type="GO" id="GO:0003887">
    <property type="term" value="F:DNA-directed DNA polymerase activity"/>
    <property type="evidence" value="ECO:0007669"/>
    <property type="project" value="UniProtKB-KW"/>
</dbReference>
<comment type="subunit">
    <text evidence="15 20">DNA polymerase III contains a core (composed of alpha, epsilon and theta chains) that associates with a tau subunit. This core dimerizes to form the POLIII' complex. PolIII' associates with the gamma complex (composed of gamma, delta, delta', psi and chi chains) and with the beta chain to form the complete DNA polymerase III complex.</text>
</comment>
<dbReference type="PANTHER" id="PTHR30231">
    <property type="entry name" value="DNA POLYMERASE III SUBUNIT EPSILON"/>
    <property type="match status" value="1"/>
</dbReference>
<keyword evidence="7 20" id="KW-0540">Nuclease</keyword>
<dbReference type="InterPro" id="IPR012337">
    <property type="entry name" value="RNaseH-like_sf"/>
</dbReference>
<evidence type="ECO:0000256" key="13">
    <source>
        <dbReference type="ARBA" id="ARBA00023211"/>
    </source>
</evidence>
<evidence type="ECO:0000256" key="14">
    <source>
        <dbReference type="ARBA" id="ARBA00025483"/>
    </source>
</evidence>
<dbReference type="EC" id="2.7.7.7" evidence="2 20"/>
<evidence type="ECO:0000256" key="19">
    <source>
        <dbReference type="PIRSR" id="PIRSR606309-3"/>
    </source>
</evidence>
<keyword evidence="10 20" id="KW-0269">Exonuclease</keyword>
<evidence type="ECO:0000256" key="6">
    <source>
        <dbReference type="ARBA" id="ARBA00022705"/>
    </source>
</evidence>
<keyword evidence="8 19" id="KW-0479">Metal-binding</keyword>
<comment type="function">
    <text evidence="14 20">DNA polymerase III is a complex, multichain enzyme responsible for most of the replicative synthesis in bacteria. The epsilon subunit contain the editing function and is a proofreading 3'-5' exonuclease.</text>
</comment>
<evidence type="ECO:0000256" key="10">
    <source>
        <dbReference type="ARBA" id="ARBA00022839"/>
    </source>
</evidence>
<evidence type="ECO:0000256" key="16">
    <source>
        <dbReference type="ARBA" id="ARBA00049244"/>
    </source>
</evidence>
<dbReference type="InterPro" id="IPR036397">
    <property type="entry name" value="RNaseH_sf"/>
</dbReference>
<dbReference type="PANTHER" id="PTHR30231:SF41">
    <property type="entry name" value="DNA POLYMERASE III SUBUNIT EPSILON"/>
    <property type="match status" value="1"/>
</dbReference>
<evidence type="ECO:0000256" key="4">
    <source>
        <dbReference type="ARBA" id="ARBA00022679"/>
    </source>
</evidence>
<dbReference type="Gene3D" id="3.30.420.10">
    <property type="entry name" value="Ribonuclease H-like superfamily/Ribonuclease H"/>
    <property type="match status" value="1"/>
</dbReference>
<feature type="binding site" evidence="19">
    <location>
        <position position="155"/>
    </location>
    <ligand>
        <name>a divalent metal cation</name>
        <dbReference type="ChEBI" id="CHEBI:60240"/>
        <label>1</label>
        <note>catalytic</note>
    </ligand>
</feature>
<feature type="binding site" evidence="18">
    <location>
        <position position="155"/>
    </location>
    <ligand>
        <name>substrate</name>
    </ligand>
</feature>
<comment type="cofactor">
    <cofactor evidence="19">
        <name>Mg(2+)</name>
        <dbReference type="ChEBI" id="CHEBI:18420"/>
    </cofactor>
    <cofactor evidence="19">
        <name>Mn(2+)</name>
        <dbReference type="ChEBI" id="CHEBI:29035"/>
    </cofactor>
    <text evidence="19">Binds 2 divalent metal cations. Magnesium or manganese.</text>
</comment>
<feature type="active site" description="Proton acceptor" evidence="17">
    <location>
        <position position="150"/>
    </location>
</feature>
<dbReference type="RefSeq" id="WP_092811970.1">
    <property type="nucleotide sequence ID" value="NZ_FMVW01000003.1"/>
</dbReference>